<organism evidence="18 19">
    <name type="scientific">Clostridium homopropionicum DSM 5847</name>
    <dbReference type="NCBI Taxonomy" id="1121318"/>
    <lineage>
        <taxon>Bacteria</taxon>
        <taxon>Bacillati</taxon>
        <taxon>Bacillota</taxon>
        <taxon>Clostridia</taxon>
        <taxon>Eubacteriales</taxon>
        <taxon>Clostridiaceae</taxon>
        <taxon>Clostridium</taxon>
    </lineage>
</organism>
<keyword evidence="4 18" id="KW-0121">Carboxypeptidase</keyword>
<keyword evidence="10" id="KW-0961">Cell wall biogenesis/degradation</keyword>
<evidence type="ECO:0000256" key="9">
    <source>
        <dbReference type="ARBA" id="ARBA00022984"/>
    </source>
</evidence>
<evidence type="ECO:0000256" key="5">
    <source>
        <dbReference type="ARBA" id="ARBA00022670"/>
    </source>
</evidence>
<keyword evidence="19" id="KW-1185">Reference proteome</keyword>
<proteinExistence type="inferred from homology"/>
<dbReference type="PANTHER" id="PTHR21581:SF33">
    <property type="entry name" value="D-ALANYL-D-ALANINE CARBOXYPEPTIDASE DACB"/>
    <property type="match status" value="1"/>
</dbReference>
<evidence type="ECO:0000256" key="2">
    <source>
        <dbReference type="ARBA" id="ARBA00007164"/>
    </source>
</evidence>
<evidence type="ECO:0000256" key="10">
    <source>
        <dbReference type="ARBA" id="ARBA00023316"/>
    </source>
</evidence>
<dbReference type="InterPro" id="IPR001967">
    <property type="entry name" value="Peptidase_S11_N"/>
</dbReference>
<evidence type="ECO:0000256" key="1">
    <source>
        <dbReference type="ARBA" id="ARBA00004752"/>
    </source>
</evidence>
<feature type="active site" description="Proton acceptor" evidence="12">
    <location>
        <position position="63"/>
    </location>
</feature>
<dbReference type="GO" id="GO:0009252">
    <property type="term" value="P:peptidoglycan biosynthetic process"/>
    <property type="evidence" value="ECO:0007669"/>
    <property type="project" value="UniProtKB-UniPathway"/>
</dbReference>
<comment type="caution">
    <text evidence="18">The sequence shown here is derived from an EMBL/GenBank/DDBJ whole genome shotgun (WGS) entry which is preliminary data.</text>
</comment>
<gene>
    <name evidence="18" type="primary">dacB_2</name>
    <name evidence="18" type="ORF">CLHOM_03880</name>
</gene>
<keyword evidence="9" id="KW-0573">Peptidoglycan synthesis</keyword>
<reference evidence="19" key="1">
    <citation type="submission" date="2015-08" db="EMBL/GenBank/DDBJ databases">
        <title>Genome sequence of the strict anaerobe Clostridium homopropionicum LuHBu1 (DSM 5847T).</title>
        <authorList>
            <person name="Poehlein A."/>
            <person name="Beck M."/>
            <person name="Schiel-Bengelsdorf B."/>
            <person name="Bengelsdorf F.R."/>
            <person name="Daniel R."/>
            <person name="Duerre P."/>
        </authorList>
    </citation>
    <scope>NUCLEOTIDE SEQUENCE [LARGE SCALE GENOMIC DNA]</scope>
    <source>
        <strain evidence="19">DSM 5847</strain>
    </source>
</reference>
<evidence type="ECO:0000259" key="16">
    <source>
        <dbReference type="Pfam" id="PF00768"/>
    </source>
</evidence>
<dbReference type="UniPathway" id="UPA00219"/>
<keyword evidence="15" id="KW-0472">Membrane</keyword>
<feature type="active site" description="Acyl-ester intermediate" evidence="12">
    <location>
        <position position="60"/>
    </location>
</feature>
<feature type="domain" description="Peptidase S11 D-alanyl-D-alanine carboxypeptidase A N-terminal" evidence="16">
    <location>
        <begin position="26"/>
        <end position="257"/>
    </location>
</feature>
<accession>A0A0L6ZEQ8</accession>
<evidence type="ECO:0000313" key="18">
    <source>
        <dbReference type="EMBL" id="KOA21258.1"/>
    </source>
</evidence>
<dbReference type="GO" id="GO:0009002">
    <property type="term" value="F:serine-type D-Ala-D-Ala carboxypeptidase activity"/>
    <property type="evidence" value="ECO:0007669"/>
    <property type="project" value="UniProtKB-EC"/>
</dbReference>
<evidence type="ECO:0000256" key="11">
    <source>
        <dbReference type="ARBA" id="ARBA00034000"/>
    </source>
</evidence>
<dbReference type="AlphaFoldDB" id="A0A0L6ZEQ8"/>
<dbReference type="Pfam" id="PF00768">
    <property type="entry name" value="Peptidase_S11"/>
    <property type="match status" value="1"/>
</dbReference>
<evidence type="ECO:0000256" key="7">
    <source>
        <dbReference type="ARBA" id="ARBA00022801"/>
    </source>
</evidence>
<dbReference type="Proteomes" id="UP000037043">
    <property type="component" value="Unassembled WGS sequence"/>
</dbReference>
<dbReference type="RefSeq" id="WP_052219987.1">
    <property type="nucleotide sequence ID" value="NZ_LHUR01000010.1"/>
</dbReference>
<keyword evidence="15" id="KW-0812">Transmembrane</keyword>
<evidence type="ECO:0000256" key="13">
    <source>
        <dbReference type="PIRSR" id="PIRSR618044-2"/>
    </source>
</evidence>
<dbReference type="PRINTS" id="PR00725">
    <property type="entry name" value="DADACBPTASE1"/>
</dbReference>
<protein>
    <recommendedName>
        <fullName evidence="3">serine-type D-Ala-D-Ala carboxypeptidase</fullName>
        <ecNumber evidence="3">3.4.16.4</ecNumber>
    </recommendedName>
</protein>
<dbReference type="EC" id="3.4.16.4" evidence="3"/>
<evidence type="ECO:0000256" key="15">
    <source>
        <dbReference type="SAM" id="Phobius"/>
    </source>
</evidence>
<dbReference type="InterPro" id="IPR018044">
    <property type="entry name" value="Peptidase_S11"/>
</dbReference>
<dbReference type="Pfam" id="PF07943">
    <property type="entry name" value="PBP5_C"/>
    <property type="match status" value="1"/>
</dbReference>
<evidence type="ECO:0000313" key="19">
    <source>
        <dbReference type="Proteomes" id="UP000037043"/>
    </source>
</evidence>
<dbReference type="STRING" id="36844.SAMN04488501_107134"/>
<keyword evidence="7 18" id="KW-0378">Hydrolase</keyword>
<evidence type="ECO:0000256" key="3">
    <source>
        <dbReference type="ARBA" id="ARBA00012448"/>
    </source>
</evidence>
<comment type="pathway">
    <text evidence="1">Cell wall biogenesis; peptidoglycan biosynthesis.</text>
</comment>
<comment type="similarity">
    <text evidence="2 14">Belongs to the peptidase S11 family.</text>
</comment>
<evidence type="ECO:0000256" key="14">
    <source>
        <dbReference type="RuleBase" id="RU004016"/>
    </source>
</evidence>
<dbReference type="EMBL" id="LHUR01000010">
    <property type="protein sequence ID" value="KOA21258.1"/>
    <property type="molecule type" value="Genomic_DNA"/>
</dbReference>
<keyword evidence="6" id="KW-0732">Signal</keyword>
<dbReference type="GO" id="GO:0071555">
    <property type="term" value="P:cell wall organization"/>
    <property type="evidence" value="ECO:0007669"/>
    <property type="project" value="UniProtKB-KW"/>
</dbReference>
<dbReference type="SUPFAM" id="SSF56601">
    <property type="entry name" value="beta-lactamase/transpeptidase-like"/>
    <property type="match status" value="1"/>
</dbReference>
<dbReference type="GO" id="GO:0006508">
    <property type="term" value="P:proteolysis"/>
    <property type="evidence" value="ECO:0007669"/>
    <property type="project" value="UniProtKB-KW"/>
</dbReference>
<dbReference type="GO" id="GO:0008360">
    <property type="term" value="P:regulation of cell shape"/>
    <property type="evidence" value="ECO:0007669"/>
    <property type="project" value="UniProtKB-KW"/>
</dbReference>
<feature type="active site" evidence="12">
    <location>
        <position position="115"/>
    </location>
</feature>
<dbReference type="Gene3D" id="3.40.710.10">
    <property type="entry name" value="DD-peptidase/beta-lactamase superfamily"/>
    <property type="match status" value="1"/>
</dbReference>
<dbReference type="PANTHER" id="PTHR21581">
    <property type="entry name" value="D-ALANYL-D-ALANINE CARBOXYPEPTIDASE"/>
    <property type="match status" value="1"/>
</dbReference>
<dbReference type="PATRIC" id="fig|1121318.3.peg.393"/>
<feature type="domain" description="Peptidase S11 D-Ala-D-Ala carboxypeptidase A C-terminal" evidence="17">
    <location>
        <begin position="277"/>
        <end position="362"/>
    </location>
</feature>
<name>A0A0L6ZEQ8_9CLOT</name>
<feature type="transmembrane region" description="Helical" evidence="15">
    <location>
        <begin position="386"/>
        <end position="403"/>
    </location>
</feature>
<evidence type="ECO:0000259" key="17">
    <source>
        <dbReference type="Pfam" id="PF07943"/>
    </source>
</evidence>
<evidence type="ECO:0000256" key="12">
    <source>
        <dbReference type="PIRSR" id="PIRSR618044-1"/>
    </source>
</evidence>
<keyword evidence="8" id="KW-0133">Cell shape</keyword>
<dbReference type="InterPro" id="IPR012338">
    <property type="entry name" value="Beta-lactam/transpept-like"/>
</dbReference>
<evidence type="ECO:0000256" key="6">
    <source>
        <dbReference type="ARBA" id="ARBA00022729"/>
    </source>
</evidence>
<keyword evidence="15" id="KW-1133">Transmembrane helix</keyword>
<evidence type="ECO:0000256" key="4">
    <source>
        <dbReference type="ARBA" id="ARBA00022645"/>
    </source>
</evidence>
<sequence length="416" mass="46901">MRKIVTFIIIFTITLGIFSEIAFAQNSVNNISADGVILMDYTTGEIIYSKNIDTPYPPASTTKTMTALLTLEKCKLDDEVVVGKKPPFVDGSKIYLYEGEKLTVKDLLYALLLQSANDAAEALAEHISGSTDEFVKLMNSRAKELGALNTNFVNPHGLYDENHRTTARDLALILRELSKHPEYKEIATTNMYYIKPTNKSDKERPIWNKNRLVQKNSKNYYEGCEGGKTGYTVQSKHSYVAVASKNGQKLIAVLLHDSKYTYWTDVKVLFDYGFNNFTLNHLYLKGDLVGNYSVKSGVEIPLLAAEDFYYIKEKKSTSIPKVDIENKDLSKTSFQRGDNILNGNVMLDGKKIGVIKLASGEKYSAMNFIPTLSKNSDGKQSSIGKTFLYIFSFAAFSVVLLRIRKLRLRKNFKNRH</sequence>
<feature type="binding site" evidence="13">
    <location>
        <position position="228"/>
    </location>
    <ligand>
        <name>substrate</name>
    </ligand>
</feature>
<keyword evidence="5" id="KW-0645">Protease</keyword>
<comment type="catalytic activity">
    <reaction evidence="11">
        <text>Preferential cleavage: (Ac)2-L-Lys-D-Ala-|-D-Ala. Also transpeptidation of peptidyl-alanyl moieties that are N-acyl substituents of D-alanine.</text>
        <dbReference type="EC" id="3.4.16.4"/>
    </reaction>
</comment>
<dbReference type="InterPro" id="IPR012907">
    <property type="entry name" value="Peptidase_S11_C"/>
</dbReference>
<evidence type="ECO:0000256" key="8">
    <source>
        <dbReference type="ARBA" id="ARBA00022960"/>
    </source>
</evidence>